<proteinExistence type="predicted"/>
<evidence type="ECO:0000313" key="1">
    <source>
        <dbReference type="EMBL" id="QXX24604.1"/>
    </source>
</evidence>
<gene>
    <name evidence="1" type="ORF">JMJ84_18935</name>
</gene>
<name>A0A8F7UZF5_SALER</name>
<organism evidence="1">
    <name type="scientific">Salmonella enterica subsp. salamae</name>
    <dbReference type="NCBI Taxonomy" id="59202"/>
    <lineage>
        <taxon>Bacteria</taxon>
        <taxon>Pseudomonadati</taxon>
        <taxon>Pseudomonadota</taxon>
        <taxon>Gammaproteobacteria</taxon>
        <taxon>Enterobacterales</taxon>
        <taxon>Enterobacteriaceae</taxon>
        <taxon>Salmonella</taxon>
    </lineage>
</organism>
<accession>A0A8F7UZF5</accession>
<reference evidence="1" key="1">
    <citation type="submission" date="2021-07" db="EMBL/GenBank/DDBJ databases">
        <title>Whole-Genome Sequences of non-enterica strains of Salmonella enterica isolated from poultry houses.</title>
        <authorList>
            <person name="Lamas A."/>
            <person name="Regal P."/>
            <person name="Miranda J.M."/>
            <person name="Vazquez B."/>
            <person name="Cepeda A."/>
            <person name="Franco C.M."/>
        </authorList>
    </citation>
    <scope>NUCLEOTIDE SEQUENCE</scope>
    <source>
        <strain evidence="1">LHICA_SA2</strain>
    </source>
</reference>
<dbReference type="EMBL" id="CP079837">
    <property type="protein sequence ID" value="QXX24604.1"/>
    <property type="molecule type" value="Genomic_DNA"/>
</dbReference>
<sequence>MSFEDIDFSNRVIKLPSGFYLIWPFRNIPKSNGPYELFIDNNALVIHKWFKELDNSVKVKSILSPFHALNEQWLSNPSFRNNAVERIQKFLTPFIDEGVVFDNNYAINVAKLLKANEKESKSHWMITYLYVILLYRIVSSKSNDSLPQQLLSTLKDIDVPRFNGCTMLCTLAAYLKENKGIKLIGDSKTAFSYVASFVDLHSSNKNESKVDENYLRNRAGDLSMWLHIPILTQHRYQTVGDAAPNLAPKSRGCQWMKNGQHGKTTK</sequence>
<dbReference type="AlphaFoldDB" id="A0A8F7UZF5"/>
<protein>
    <submittedName>
        <fullName evidence="1">Uncharacterized protein</fullName>
    </submittedName>
</protein>